<reference evidence="23 24" key="1">
    <citation type="journal article" date="2017" name="Eur. J. Clin. Microbiol. Infect. Dis.">
        <title>Uncommonly isolated clinical Pseudomonas: identification and phylogenetic assignation.</title>
        <authorList>
            <person name="Mulet M."/>
            <person name="Gomila M."/>
            <person name="Ramirez A."/>
            <person name="Cardew S."/>
            <person name="Moore E.R."/>
            <person name="Lalucat J."/>
            <person name="Garcia-Valdes E."/>
        </authorList>
    </citation>
    <scope>NUCLEOTIDE SEQUENCE [LARGE SCALE GENOMIC DNA]</scope>
    <source>
        <strain evidence="23 24">SD129</strain>
    </source>
</reference>
<dbReference type="Proteomes" id="UP000306753">
    <property type="component" value="Unassembled WGS sequence"/>
</dbReference>
<evidence type="ECO:0000256" key="18">
    <source>
        <dbReference type="PROSITE-ProRule" id="PRU10143"/>
    </source>
</evidence>
<proteinExistence type="inferred from homology"/>
<evidence type="ECO:0000259" key="21">
    <source>
        <dbReference type="Pfam" id="PF00593"/>
    </source>
</evidence>
<dbReference type="Pfam" id="PF00593">
    <property type="entry name" value="TonB_dep_Rec_b-barrel"/>
    <property type="match status" value="1"/>
</dbReference>
<dbReference type="FunFam" id="2.170.130.10:FF:000001">
    <property type="entry name" value="Catecholate siderophore TonB-dependent receptor"/>
    <property type="match status" value="1"/>
</dbReference>
<dbReference type="GO" id="GO:0015675">
    <property type="term" value="P:nickel cation transport"/>
    <property type="evidence" value="ECO:0007669"/>
    <property type="project" value="UniProtKB-KW"/>
</dbReference>
<dbReference type="FunFam" id="2.40.170.20:FF:000005">
    <property type="entry name" value="TonB-dependent siderophore receptor"/>
    <property type="match status" value="1"/>
</dbReference>
<dbReference type="PANTHER" id="PTHR32552">
    <property type="entry name" value="FERRICHROME IRON RECEPTOR-RELATED"/>
    <property type="match status" value="1"/>
</dbReference>
<evidence type="ECO:0000259" key="22">
    <source>
        <dbReference type="Pfam" id="PF07715"/>
    </source>
</evidence>
<feature type="domain" description="TonB-dependent receptor-like beta-barrel" evidence="21">
    <location>
        <begin position="246"/>
        <end position="680"/>
    </location>
</feature>
<dbReference type="SUPFAM" id="SSF56935">
    <property type="entry name" value="Porins"/>
    <property type="match status" value="1"/>
</dbReference>
<keyword evidence="9" id="KW-0406">Ion transport</keyword>
<evidence type="ECO:0000313" key="24">
    <source>
        <dbReference type="Proteomes" id="UP000306753"/>
    </source>
</evidence>
<dbReference type="GO" id="GO:0006829">
    <property type="term" value="P:zinc ion transport"/>
    <property type="evidence" value="ECO:0007669"/>
    <property type="project" value="UniProtKB-KW"/>
</dbReference>
<dbReference type="NCBIfam" id="TIGR01783">
    <property type="entry name" value="TonB-siderophor"/>
    <property type="match status" value="1"/>
</dbReference>
<keyword evidence="6 17" id="KW-0812">Transmembrane</keyword>
<dbReference type="Gene3D" id="2.40.170.20">
    <property type="entry name" value="TonB-dependent receptor, beta-barrel domain"/>
    <property type="match status" value="1"/>
</dbReference>
<organism evidence="23 24">
    <name type="scientific">Stutzerimonas nosocomialis</name>
    <dbReference type="NCBI Taxonomy" id="1056496"/>
    <lineage>
        <taxon>Bacteria</taxon>
        <taxon>Pseudomonadati</taxon>
        <taxon>Pseudomonadota</taxon>
        <taxon>Gammaproteobacteria</taxon>
        <taxon>Pseudomonadales</taxon>
        <taxon>Pseudomonadaceae</taxon>
        <taxon>Stutzerimonas</taxon>
    </lineage>
</organism>
<evidence type="ECO:0000256" key="3">
    <source>
        <dbReference type="ARBA" id="ARBA00022448"/>
    </source>
</evidence>
<dbReference type="Gene3D" id="2.170.130.10">
    <property type="entry name" value="TonB-dependent receptor, plug domain"/>
    <property type="match status" value="1"/>
</dbReference>
<evidence type="ECO:0000256" key="11">
    <source>
        <dbReference type="ARBA" id="ARBA00023112"/>
    </source>
</evidence>
<dbReference type="AlphaFoldDB" id="A0A5R9QBI0"/>
<dbReference type="GO" id="GO:0015344">
    <property type="term" value="F:siderophore uptake transmembrane transporter activity"/>
    <property type="evidence" value="ECO:0007669"/>
    <property type="project" value="TreeGrafter"/>
</dbReference>
<dbReference type="Pfam" id="PF07715">
    <property type="entry name" value="Plug"/>
    <property type="match status" value="1"/>
</dbReference>
<dbReference type="PROSITE" id="PS00430">
    <property type="entry name" value="TONB_DEPENDENT_REC_1"/>
    <property type="match status" value="1"/>
</dbReference>
<evidence type="ECO:0000256" key="19">
    <source>
        <dbReference type="RuleBase" id="RU003357"/>
    </source>
</evidence>
<evidence type="ECO:0000256" key="6">
    <source>
        <dbReference type="ARBA" id="ARBA00022692"/>
    </source>
</evidence>
<evidence type="ECO:0000256" key="20">
    <source>
        <dbReference type="SAM" id="SignalP"/>
    </source>
</evidence>
<evidence type="ECO:0000256" key="17">
    <source>
        <dbReference type="PROSITE-ProRule" id="PRU01360"/>
    </source>
</evidence>
<dbReference type="InterPro" id="IPR036942">
    <property type="entry name" value="Beta-barrel_TonB_sf"/>
</dbReference>
<keyword evidence="7 20" id="KW-0732">Signal</keyword>
<keyword evidence="11" id="KW-0921">Nickel transport</keyword>
<feature type="short sequence motif" description="TonB box" evidence="18">
    <location>
        <begin position="42"/>
        <end position="48"/>
    </location>
</feature>
<feature type="chain" id="PRO_5024285853" description="Metal-pseudopaline receptor CntO" evidence="20">
    <location>
        <begin position="29"/>
        <end position="712"/>
    </location>
</feature>
<evidence type="ECO:0000256" key="7">
    <source>
        <dbReference type="ARBA" id="ARBA00022729"/>
    </source>
</evidence>
<keyword evidence="5" id="KW-0533">Nickel</keyword>
<feature type="domain" description="TonB-dependent receptor plug" evidence="22">
    <location>
        <begin position="74"/>
        <end position="173"/>
    </location>
</feature>
<keyword evidence="10 18" id="KW-0798">TonB box</keyword>
<keyword evidence="14 17" id="KW-0998">Cell outer membrane</keyword>
<dbReference type="GO" id="GO:0009279">
    <property type="term" value="C:cell outer membrane"/>
    <property type="evidence" value="ECO:0007669"/>
    <property type="project" value="UniProtKB-SubCell"/>
</dbReference>
<evidence type="ECO:0000256" key="5">
    <source>
        <dbReference type="ARBA" id="ARBA00022596"/>
    </source>
</evidence>
<comment type="function">
    <text evidence="15">Transports the metallophore pseudopaline, which is involved in the acquisition of nickel and zinc, and thus enables bacterial growth inside the host, where metal access is limited. Is probably involved in the import of pseudopaline-metal complexes.</text>
</comment>
<evidence type="ECO:0000256" key="1">
    <source>
        <dbReference type="ARBA" id="ARBA00004571"/>
    </source>
</evidence>
<evidence type="ECO:0000256" key="13">
    <source>
        <dbReference type="ARBA" id="ARBA00023170"/>
    </source>
</evidence>
<name>A0A5R9QBI0_9GAMM</name>
<keyword evidence="8" id="KW-0864">Zinc transport</keyword>
<dbReference type="InterPro" id="IPR000531">
    <property type="entry name" value="Beta-barrel_TonB"/>
</dbReference>
<comment type="similarity">
    <text evidence="2 17 19">Belongs to the TonB-dependent receptor family.</text>
</comment>
<dbReference type="GO" id="GO:0038023">
    <property type="term" value="F:signaling receptor activity"/>
    <property type="evidence" value="ECO:0007669"/>
    <property type="project" value="InterPro"/>
</dbReference>
<dbReference type="InterPro" id="IPR010916">
    <property type="entry name" value="TonB_box_CS"/>
</dbReference>
<gene>
    <name evidence="23" type="ORF">DN820_17945</name>
</gene>
<keyword evidence="24" id="KW-1185">Reference proteome</keyword>
<comment type="caution">
    <text evidence="23">The sequence shown here is derived from an EMBL/GenBank/DDBJ whole genome shotgun (WGS) entry which is preliminary data.</text>
</comment>
<dbReference type="InterPro" id="IPR010105">
    <property type="entry name" value="TonB_sidphr_rcpt"/>
</dbReference>
<keyword evidence="4 17" id="KW-1134">Transmembrane beta strand</keyword>
<evidence type="ECO:0000256" key="14">
    <source>
        <dbReference type="ARBA" id="ARBA00023237"/>
    </source>
</evidence>
<evidence type="ECO:0000256" key="10">
    <source>
        <dbReference type="ARBA" id="ARBA00023077"/>
    </source>
</evidence>
<evidence type="ECO:0000256" key="8">
    <source>
        <dbReference type="ARBA" id="ARBA00022906"/>
    </source>
</evidence>
<feature type="signal peptide" evidence="20">
    <location>
        <begin position="1"/>
        <end position="28"/>
    </location>
</feature>
<dbReference type="InterPro" id="IPR037066">
    <property type="entry name" value="Plug_dom_sf"/>
</dbReference>
<evidence type="ECO:0000256" key="9">
    <source>
        <dbReference type="ARBA" id="ARBA00023065"/>
    </source>
</evidence>
<dbReference type="RefSeq" id="WP_138412477.1">
    <property type="nucleotide sequence ID" value="NZ_QLAG01000027.1"/>
</dbReference>
<sequence>MRIGTFSPQLLGTSAGFLLTLVAQAVSAETQGQAQPSTVLDSVTVTGTRETADGPVTGYRAARSASATRTDTPLEEIPQSVSVVPASVLRDLDAPRIERALDFAGGVARQNDFGGLTMYEYSVRGLTTSEFYRDGFSANRGYMNPQDASNVERVEVLKGPASSLYGRGDPGGTVNIVTKRPQRDSFAQLDLSAGRWDRYRSSLDVNTPLDDEGRMLYRMNLAVEDNHSFRDHRSGERQFFAPAFSWELSPDTRVLVQAEVVRNKQVFDRGVVAPNGKLGRVSRSAYFGEPSDGAISNNNETLQAELEHDLNDTWTLRLASHYKQGRMNGYATEAGAMDADGRTLLRNLRYRDYEWQDAITQLELRGLVHTGAIEHQLLIGTEYERYANSELILRSNNTSAIDIHRPVYGQPRPAFAASRTNDRNELVYNRALNLQDQMRLTDKLFGIVGLRYDHYEQRMDNEAASPRTRDTQTHEKVTPRIGALYQLTPEVGVFANASRSFKPNGGVGANETTFDPEEGVGYEAGVKLDLLDSRLGMTIAAFHLTKENVLTADPADSTYQIAAGEVRSKGIDLQLSGQLTDQLRVIGAYAYVDAEVTRDNTLASGSRLLNVPRNSGSLMTVYEFFDHRLQGLEVGGAVNYVGDRLGEAGTDFELPSYTTVDLLARYRATPSVTLGVNLNNAFDRTYYERSYSHLWVMPGEPRNLSFSVSLSL</sequence>
<dbReference type="InterPro" id="IPR039426">
    <property type="entry name" value="TonB-dep_rcpt-like"/>
</dbReference>
<evidence type="ECO:0000256" key="12">
    <source>
        <dbReference type="ARBA" id="ARBA00023136"/>
    </source>
</evidence>
<dbReference type="CDD" id="cd01347">
    <property type="entry name" value="ligand_gated_channel"/>
    <property type="match status" value="1"/>
</dbReference>
<dbReference type="InterPro" id="IPR012910">
    <property type="entry name" value="Plug_dom"/>
</dbReference>
<keyword evidence="3 17" id="KW-0813">Transport</keyword>
<dbReference type="PANTHER" id="PTHR32552:SF90">
    <property type="entry name" value="METAL-PSEUDOPALINE RECEPTOR CNTO"/>
    <property type="match status" value="1"/>
</dbReference>
<dbReference type="GO" id="GO:0015891">
    <property type="term" value="P:siderophore transport"/>
    <property type="evidence" value="ECO:0007669"/>
    <property type="project" value="InterPro"/>
</dbReference>
<evidence type="ECO:0000256" key="4">
    <source>
        <dbReference type="ARBA" id="ARBA00022452"/>
    </source>
</evidence>
<keyword evidence="12 17" id="KW-0472">Membrane</keyword>
<keyword evidence="13 23" id="KW-0675">Receptor</keyword>
<evidence type="ECO:0000313" key="23">
    <source>
        <dbReference type="EMBL" id="TLX62093.1"/>
    </source>
</evidence>
<keyword evidence="8" id="KW-0862">Zinc</keyword>
<accession>A0A5R9QBI0</accession>
<evidence type="ECO:0000256" key="16">
    <source>
        <dbReference type="ARBA" id="ARBA00072467"/>
    </source>
</evidence>
<protein>
    <recommendedName>
        <fullName evidence="16">Metal-pseudopaline receptor CntO</fullName>
    </recommendedName>
</protein>
<comment type="subcellular location">
    <subcellularLocation>
        <location evidence="1 17">Cell outer membrane</location>
        <topology evidence="1 17">Multi-pass membrane protein</topology>
    </subcellularLocation>
</comment>
<dbReference type="PROSITE" id="PS52016">
    <property type="entry name" value="TONB_DEPENDENT_REC_3"/>
    <property type="match status" value="1"/>
</dbReference>
<dbReference type="EMBL" id="QLAG01000027">
    <property type="protein sequence ID" value="TLX62093.1"/>
    <property type="molecule type" value="Genomic_DNA"/>
</dbReference>
<evidence type="ECO:0000256" key="15">
    <source>
        <dbReference type="ARBA" id="ARBA00056786"/>
    </source>
</evidence>
<evidence type="ECO:0000256" key="2">
    <source>
        <dbReference type="ARBA" id="ARBA00009810"/>
    </source>
</evidence>